<comment type="caution">
    <text evidence="1">The sequence shown here is derived from an EMBL/GenBank/DDBJ whole genome shotgun (WGS) entry which is preliminary data.</text>
</comment>
<proteinExistence type="predicted"/>
<evidence type="ECO:0000313" key="2">
    <source>
        <dbReference type="Proteomes" id="UP000239872"/>
    </source>
</evidence>
<evidence type="ECO:0000313" key="1">
    <source>
        <dbReference type="EMBL" id="PQJ10106.1"/>
    </source>
</evidence>
<protein>
    <submittedName>
        <fullName evidence="1">Uncharacterized protein</fullName>
    </submittedName>
</protein>
<dbReference type="AlphaFoldDB" id="A0A2S7SUA0"/>
<name>A0A2S7SUA0_9BACT</name>
<keyword evidence="2" id="KW-1185">Reference proteome</keyword>
<dbReference type="Proteomes" id="UP000239872">
    <property type="component" value="Unassembled WGS sequence"/>
</dbReference>
<organism evidence="1 2">
    <name type="scientific">Flavipsychrobacter stenotrophus</name>
    <dbReference type="NCBI Taxonomy" id="2077091"/>
    <lineage>
        <taxon>Bacteria</taxon>
        <taxon>Pseudomonadati</taxon>
        <taxon>Bacteroidota</taxon>
        <taxon>Chitinophagia</taxon>
        <taxon>Chitinophagales</taxon>
        <taxon>Chitinophagaceae</taxon>
        <taxon>Flavipsychrobacter</taxon>
    </lineage>
</organism>
<gene>
    <name evidence="1" type="ORF">CJD36_015530</name>
</gene>
<dbReference type="EMBL" id="PPSL01000004">
    <property type="protein sequence ID" value="PQJ10106.1"/>
    <property type="molecule type" value="Genomic_DNA"/>
</dbReference>
<reference evidence="1 2" key="1">
    <citation type="submission" date="2018-01" db="EMBL/GenBank/DDBJ databases">
        <title>A novel member of the phylum Bacteroidetes isolated from glacier ice.</title>
        <authorList>
            <person name="Liu Q."/>
            <person name="Xin Y.-H."/>
        </authorList>
    </citation>
    <scope>NUCLEOTIDE SEQUENCE [LARGE SCALE GENOMIC DNA]</scope>
    <source>
        <strain evidence="1 2">RB1R16</strain>
    </source>
</reference>
<accession>A0A2S7SUA0</accession>
<sequence>MPDQRGGFFVQSHIFFLCAAAKKETKKTALLRIAPRAKGAMLRVVVVGHTALRKLSQRCLTFDYFVVIVGNTR</sequence>